<keyword evidence="3" id="KW-0964">Secreted</keyword>
<name>A0A8J4X0C8_CLAMG</name>
<proteinExistence type="inferred from homology"/>
<dbReference type="Proteomes" id="UP000727407">
    <property type="component" value="Unassembled WGS sequence"/>
</dbReference>
<gene>
    <name evidence="6" type="ORF">DAT39_011280</name>
</gene>
<dbReference type="InterPro" id="IPR000753">
    <property type="entry name" value="Clusterin-like"/>
</dbReference>
<feature type="non-terminal residue" evidence="6">
    <location>
        <position position="1"/>
    </location>
</feature>
<keyword evidence="4" id="KW-1015">Disulfide bond</keyword>
<protein>
    <submittedName>
        <fullName evidence="6">Clusterin-like protein 1</fullName>
    </submittedName>
</protein>
<evidence type="ECO:0000256" key="5">
    <source>
        <dbReference type="ARBA" id="ARBA00023180"/>
    </source>
</evidence>
<dbReference type="Pfam" id="PF01093">
    <property type="entry name" value="Clusterin"/>
    <property type="match status" value="1"/>
</dbReference>
<comment type="subcellular location">
    <subcellularLocation>
        <location evidence="1">Secreted</location>
    </subcellularLocation>
</comment>
<evidence type="ECO:0000313" key="6">
    <source>
        <dbReference type="EMBL" id="KAF5898997.1"/>
    </source>
</evidence>
<dbReference type="GO" id="GO:0005576">
    <property type="term" value="C:extracellular region"/>
    <property type="evidence" value="ECO:0007669"/>
    <property type="project" value="UniProtKB-SubCell"/>
</dbReference>
<dbReference type="OrthoDB" id="9894485at2759"/>
<organism evidence="6 7">
    <name type="scientific">Clarias magur</name>
    <name type="common">Asian catfish</name>
    <name type="synonym">Macropteronotus magur</name>
    <dbReference type="NCBI Taxonomy" id="1594786"/>
    <lineage>
        <taxon>Eukaryota</taxon>
        <taxon>Metazoa</taxon>
        <taxon>Chordata</taxon>
        <taxon>Craniata</taxon>
        <taxon>Vertebrata</taxon>
        <taxon>Euteleostomi</taxon>
        <taxon>Actinopterygii</taxon>
        <taxon>Neopterygii</taxon>
        <taxon>Teleostei</taxon>
        <taxon>Ostariophysi</taxon>
        <taxon>Siluriformes</taxon>
        <taxon>Clariidae</taxon>
        <taxon>Clarias</taxon>
    </lineage>
</organism>
<comment type="similarity">
    <text evidence="2">Belongs to the clusterin family.</text>
</comment>
<dbReference type="AlphaFoldDB" id="A0A8J4X0C8"/>
<comment type="caution">
    <text evidence="6">The sequence shown here is derived from an EMBL/GenBank/DDBJ whole genome shotgun (WGS) entry which is preliminary data.</text>
</comment>
<keyword evidence="7" id="KW-1185">Reference proteome</keyword>
<reference evidence="6" key="1">
    <citation type="submission" date="2020-07" db="EMBL/GenBank/DDBJ databases">
        <title>Clarias magur genome sequencing, assembly and annotation.</title>
        <authorList>
            <person name="Kushwaha B."/>
            <person name="Kumar R."/>
            <person name="Das P."/>
            <person name="Joshi C.G."/>
            <person name="Kumar D."/>
            <person name="Nagpure N.S."/>
            <person name="Pandey M."/>
            <person name="Agarwal S."/>
            <person name="Srivastava S."/>
            <person name="Singh M."/>
            <person name="Sahoo L."/>
            <person name="Jayasankar P."/>
            <person name="Meher P.K."/>
            <person name="Koringa P.G."/>
            <person name="Iquebal M.A."/>
            <person name="Das S.P."/>
            <person name="Bit A."/>
            <person name="Patnaik S."/>
            <person name="Patel N."/>
            <person name="Shah T.M."/>
            <person name="Hinsu A."/>
            <person name="Jena J.K."/>
        </authorList>
    </citation>
    <scope>NUCLEOTIDE SEQUENCE</scope>
    <source>
        <strain evidence="6">CIFAMagur01</strain>
        <tissue evidence="6">Testis</tissue>
    </source>
</reference>
<evidence type="ECO:0000256" key="1">
    <source>
        <dbReference type="ARBA" id="ARBA00004613"/>
    </source>
</evidence>
<evidence type="ECO:0000256" key="3">
    <source>
        <dbReference type="ARBA" id="ARBA00022525"/>
    </source>
</evidence>
<feature type="non-terminal residue" evidence="6">
    <location>
        <position position="66"/>
    </location>
</feature>
<evidence type="ECO:0000256" key="4">
    <source>
        <dbReference type="ARBA" id="ARBA00023157"/>
    </source>
</evidence>
<sequence length="66" mass="7115">VDNEAAVNVNAPGEETNTQEADVKVLVNILNAPPLSLTVPGSLKAQDHAFIQYIASKALGFYKQKY</sequence>
<keyword evidence="5" id="KW-0325">Glycoprotein</keyword>
<accession>A0A8J4X0C8</accession>
<evidence type="ECO:0000256" key="2">
    <source>
        <dbReference type="ARBA" id="ARBA00010069"/>
    </source>
</evidence>
<evidence type="ECO:0000313" key="7">
    <source>
        <dbReference type="Proteomes" id="UP000727407"/>
    </source>
</evidence>
<dbReference type="EMBL" id="QNUK01000182">
    <property type="protein sequence ID" value="KAF5898997.1"/>
    <property type="molecule type" value="Genomic_DNA"/>
</dbReference>